<protein>
    <submittedName>
        <fullName evidence="2">Uncharacterized protein</fullName>
    </submittedName>
</protein>
<dbReference type="HOGENOM" id="CLU_2789127_0_0_5"/>
<gene>
    <name evidence="2" type="ORF">METD_I4497</name>
</gene>
<keyword evidence="1" id="KW-0812">Transmembrane</keyword>
<dbReference type="KEGG" id="mdi:METDI4497"/>
<keyword evidence="1" id="KW-0472">Membrane</keyword>
<name>C7CFJ1_METED</name>
<dbReference type="PROSITE" id="PS51257">
    <property type="entry name" value="PROKAR_LIPOPROTEIN"/>
    <property type="match status" value="1"/>
</dbReference>
<evidence type="ECO:0000313" key="3">
    <source>
        <dbReference type="Proteomes" id="UP000008070"/>
    </source>
</evidence>
<dbReference type="AlphaFoldDB" id="C7CFJ1"/>
<accession>C7CFJ1</accession>
<reference evidence="3" key="1">
    <citation type="journal article" date="2009" name="PLoS ONE">
        <title>Methylobacterium genome sequences: a reference blueprint to investigate microbial metabolism of C1 compounds from natural and industrial sources.</title>
        <authorList>
            <person name="Vuilleumier S."/>
            <person name="Chistoserdova L."/>
            <person name="Lee M.-C."/>
            <person name="Bringel F."/>
            <person name="Lajus A."/>
            <person name="Zhou Y."/>
            <person name="Gourion B."/>
            <person name="Barbe V."/>
            <person name="Chang J."/>
            <person name="Cruveiller S."/>
            <person name="Dossat C."/>
            <person name="Gillett W."/>
            <person name="Gruffaz C."/>
            <person name="Haugen E."/>
            <person name="Hourcade E."/>
            <person name="Levy R."/>
            <person name="Mangenot S."/>
            <person name="Muller E."/>
            <person name="Nadalig T."/>
            <person name="Pagni M."/>
            <person name="Penny C."/>
            <person name="Peyraud R."/>
            <person name="Robinson D.G."/>
            <person name="Roche D."/>
            <person name="Rouy Z."/>
            <person name="Saenampechek C."/>
            <person name="Salvignol G."/>
            <person name="Vallenet D."/>
            <person name="Wu Z."/>
            <person name="Marx C.J."/>
            <person name="Vorholt J.A."/>
            <person name="Olson M.V."/>
            <person name="Kaul R."/>
            <person name="Weissenbach J."/>
            <person name="Medigue C."/>
            <person name="Lidstrom M.E."/>
        </authorList>
    </citation>
    <scope>NUCLEOTIDE SEQUENCE [LARGE SCALE GENOMIC DNA]</scope>
    <source>
        <strain evidence="3">DSM 6343 / CIP 106787 / DM4</strain>
    </source>
</reference>
<proteinExistence type="predicted"/>
<keyword evidence="1" id="KW-1133">Transmembrane helix</keyword>
<evidence type="ECO:0000256" key="1">
    <source>
        <dbReference type="SAM" id="Phobius"/>
    </source>
</evidence>
<organism evidence="2 3">
    <name type="scientific">Methylorubrum extorquens (strain DSM 6343 / CIP 106787 / DM4)</name>
    <name type="common">Methylobacterium extorquens</name>
    <dbReference type="NCBI Taxonomy" id="661410"/>
    <lineage>
        <taxon>Bacteria</taxon>
        <taxon>Pseudomonadati</taxon>
        <taxon>Pseudomonadota</taxon>
        <taxon>Alphaproteobacteria</taxon>
        <taxon>Hyphomicrobiales</taxon>
        <taxon>Methylobacteriaceae</taxon>
        <taxon>Methylorubrum</taxon>
    </lineage>
</organism>
<dbReference type="Proteomes" id="UP000008070">
    <property type="component" value="Chromosome"/>
</dbReference>
<dbReference type="EMBL" id="FP103042">
    <property type="protein sequence ID" value="CAX26125.1"/>
    <property type="molecule type" value="Genomic_DNA"/>
</dbReference>
<feature type="transmembrane region" description="Helical" evidence="1">
    <location>
        <begin position="44"/>
        <end position="62"/>
    </location>
</feature>
<evidence type="ECO:0000313" key="2">
    <source>
        <dbReference type="EMBL" id="CAX26125.1"/>
    </source>
</evidence>
<sequence length="68" mass="7384">MPRWLFETLCVLAFAAPIGAACLHAWPFITSHPLPAGLDTDMALLAALTLLLSARLTMLMSARMQSSR</sequence>